<evidence type="ECO:0000313" key="1">
    <source>
        <dbReference type="EMBL" id="MBA0553749.1"/>
    </source>
</evidence>
<sequence length="289" mass="34425">MEWCPQHVLNEPIYRLQMVIILNPRVDVVTHQDLCHDRGGSILLLETSLEAIDFMGLFPSSFRNQYLLLVVDYVFKWVEAFEAVLAKYSVRHRMRTTYHPLANGQAEVCSRKIKEILEKTVNLSRTDWAARLDDALWAYRTAYKTQLEREWTNFCLPPEEPTVIPIVQKFYLTLKEREATMPFYEMRTFVKVRGVNILVIGRSIYQFSDAPYYYCDYLYKTSLKEFKNVDMEEIFRFLTKGKEVWTYQPRTTIPKMFNQALMTPKAKIWMKFVYLRIWPTYDLVDISPI</sequence>
<protein>
    <recommendedName>
        <fullName evidence="3">Integrase catalytic domain-containing protein</fullName>
    </recommendedName>
</protein>
<comment type="caution">
    <text evidence="1">The sequence shown here is derived from an EMBL/GenBank/DDBJ whole genome shotgun (WGS) entry which is preliminary data.</text>
</comment>
<evidence type="ECO:0000313" key="2">
    <source>
        <dbReference type="Proteomes" id="UP000593572"/>
    </source>
</evidence>
<dbReference type="EMBL" id="JABEZX010000004">
    <property type="protein sequence ID" value="MBA0553749.1"/>
    <property type="molecule type" value="Genomic_DNA"/>
</dbReference>
<evidence type="ECO:0008006" key="3">
    <source>
        <dbReference type="Google" id="ProtNLM"/>
    </source>
</evidence>
<dbReference type="InterPro" id="IPR052160">
    <property type="entry name" value="Gypsy_RT_Integrase-like"/>
</dbReference>
<dbReference type="InterPro" id="IPR036397">
    <property type="entry name" value="RNaseH_sf"/>
</dbReference>
<reference evidence="1 2" key="1">
    <citation type="journal article" date="2019" name="Genome Biol. Evol.">
        <title>Insights into the evolution of the New World diploid cottons (Gossypium, subgenus Houzingenia) based on genome sequencing.</title>
        <authorList>
            <person name="Grover C.E."/>
            <person name="Arick M.A. 2nd"/>
            <person name="Thrash A."/>
            <person name="Conover J.L."/>
            <person name="Sanders W.S."/>
            <person name="Peterson D.G."/>
            <person name="Frelichowski J.E."/>
            <person name="Scheffler J.A."/>
            <person name="Scheffler B.E."/>
            <person name="Wendel J.F."/>
        </authorList>
    </citation>
    <scope>NUCLEOTIDE SEQUENCE [LARGE SCALE GENOMIC DNA]</scope>
    <source>
        <strain evidence="1">157</strain>
        <tissue evidence="1">Leaf</tissue>
    </source>
</reference>
<gene>
    <name evidence="1" type="ORF">Golob_012900</name>
</gene>
<dbReference type="InterPro" id="IPR012337">
    <property type="entry name" value="RNaseH-like_sf"/>
</dbReference>
<proteinExistence type="predicted"/>
<dbReference type="SUPFAM" id="SSF53098">
    <property type="entry name" value="Ribonuclease H-like"/>
    <property type="match status" value="1"/>
</dbReference>
<keyword evidence="2" id="KW-1185">Reference proteome</keyword>
<dbReference type="Proteomes" id="UP000593572">
    <property type="component" value="Unassembled WGS sequence"/>
</dbReference>
<organism evidence="1 2">
    <name type="scientific">Gossypium lobatum</name>
    <dbReference type="NCBI Taxonomy" id="34289"/>
    <lineage>
        <taxon>Eukaryota</taxon>
        <taxon>Viridiplantae</taxon>
        <taxon>Streptophyta</taxon>
        <taxon>Embryophyta</taxon>
        <taxon>Tracheophyta</taxon>
        <taxon>Spermatophyta</taxon>
        <taxon>Magnoliopsida</taxon>
        <taxon>eudicotyledons</taxon>
        <taxon>Gunneridae</taxon>
        <taxon>Pentapetalae</taxon>
        <taxon>rosids</taxon>
        <taxon>malvids</taxon>
        <taxon>Malvales</taxon>
        <taxon>Malvaceae</taxon>
        <taxon>Malvoideae</taxon>
        <taxon>Gossypium</taxon>
    </lineage>
</organism>
<dbReference type="Gene3D" id="3.30.420.10">
    <property type="entry name" value="Ribonuclease H-like superfamily/Ribonuclease H"/>
    <property type="match status" value="1"/>
</dbReference>
<name>A0A7J8LMU9_9ROSI</name>
<accession>A0A7J8LMU9</accession>
<dbReference type="GO" id="GO:0003676">
    <property type="term" value="F:nucleic acid binding"/>
    <property type="evidence" value="ECO:0007669"/>
    <property type="project" value="InterPro"/>
</dbReference>
<dbReference type="PANTHER" id="PTHR47266">
    <property type="entry name" value="ENDONUCLEASE-RELATED"/>
    <property type="match status" value="1"/>
</dbReference>
<dbReference type="AlphaFoldDB" id="A0A7J8LMU9"/>